<dbReference type="Proteomes" id="UP000075882">
    <property type="component" value="Unassembled WGS sequence"/>
</dbReference>
<reference evidence="1" key="1">
    <citation type="submission" date="2022-08" db="UniProtKB">
        <authorList>
            <consortium name="EnsemblMetazoa"/>
        </authorList>
    </citation>
    <scope>IDENTIFICATION</scope>
</reference>
<sequence>LPDRFLCGLCQKLLREPRVLDCLHTFFRACLERVAATVTHGSGSTSIKMPPSIGTVSCEPHWSVSVCVYLVVVQSISVCRLVYDLDKQRFIEATCGSRFVFPMYGFGRSLVWSWSRVQRCCVGILLCCLRQLNKRNPEHCFLNERIFSYV</sequence>
<dbReference type="EnsemblMetazoa" id="ACOM026035-RA">
    <property type="protein sequence ID" value="ACOM026035-PA.1"/>
    <property type="gene ID" value="ACOM026035"/>
</dbReference>
<protein>
    <recommendedName>
        <fullName evidence="2">RING-type domain-containing protein</fullName>
    </recommendedName>
</protein>
<evidence type="ECO:0008006" key="2">
    <source>
        <dbReference type="Google" id="ProtNLM"/>
    </source>
</evidence>
<dbReference type="SUPFAM" id="SSF57850">
    <property type="entry name" value="RING/U-box"/>
    <property type="match status" value="1"/>
</dbReference>
<proteinExistence type="predicted"/>
<dbReference type="Gene3D" id="3.30.40.10">
    <property type="entry name" value="Zinc/RING finger domain, C3HC4 (zinc finger)"/>
    <property type="match status" value="1"/>
</dbReference>
<accession>A0A8W7P5R2</accession>
<name>A0A8W7P5R2_ANOCL</name>
<dbReference type="VEuPathDB" id="VectorBase:ACON2_036014"/>
<dbReference type="InterPro" id="IPR013083">
    <property type="entry name" value="Znf_RING/FYVE/PHD"/>
</dbReference>
<evidence type="ECO:0000313" key="1">
    <source>
        <dbReference type="EnsemblMetazoa" id="ACOM026035-PA.1"/>
    </source>
</evidence>
<organism evidence="1">
    <name type="scientific">Anopheles coluzzii</name>
    <name type="common">African malaria mosquito</name>
    <dbReference type="NCBI Taxonomy" id="1518534"/>
    <lineage>
        <taxon>Eukaryota</taxon>
        <taxon>Metazoa</taxon>
        <taxon>Ecdysozoa</taxon>
        <taxon>Arthropoda</taxon>
        <taxon>Hexapoda</taxon>
        <taxon>Insecta</taxon>
        <taxon>Pterygota</taxon>
        <taxon>Neoptera</taxon>
        <taxon>Endopterygota</taxon>
        <taxon>Diptera</taxon>
        <taxon>Nematocera</taxon>
        <taxon>Culicoidea</taxon>
        <taxon>Culicidae</taxon>
        <taxon>Anophelinae</taxon>
        <taxon>Anopheles</taxon>
    </lineage>
</organism>
<dbReference type="AlphaFoldDB" id="A0A8W7P5R2"/>